<evidence type="ECO:0000313" key="2">
    <source>
        <dbReference type="EMBL" id="KAK4651021.1"/>
    </source>
</evidence>
<dbReference type="RefSeq" id="XP_062739996.1">
    <property type="nucleotide sequence ID" value="XM_062892918.1"/>
</dbReference>
<feature type="region of interest" description="Disordered" evidence="1">
    <location>
        <begin position="164"/>
        <end position="188"/>
    </location>
</feature>
<sequence>MNQRARLLCYVNLGIVFPDIRTGSDMSDGPFICPLEDTTDWGLDPVRSAQDYVTATIHYPDFQRGMQAMPFRQSTDRDNWSTNLREKLMKFASERGWNHPNFRSVNEEDIFQEWRERQNGRNRDDEVQVNFSTGPDAIFETMDDEYMDLARVAMSRYFRNEVPRVEGEDTDSGSDALDSDSSGSSGFEFSDSDWWSYLVTM</sequence>
<feature type="compositionally biased region" description="Low complexity" evidence="1">
    <location>
        <begin position="173"/>
        <end position="188"/>
    </location>
</feature>
<dbReference type="GeneID" id="87912825"/>
<dbReference type="Proteomes" id="UP001323405">
    <property type="component" value="Unassembled WGS sequence"/>
</dbReference>
<protein>
    <submittedName>
        <fullName evidence="2">Uncharacterized protein</fullName>
    </submittedName>
</protein>
<accession>A0ABR0G5K8</accession>
<organism evidence="2 3">
    <name type="scientific">Podospora pseudocomata</name>
    <dbReference type="NCBI Taxonomy" id="2093779"/>
    <lineage>
        <taxon>Eukaryota</taxon>
        <taxon>Fungi</taxon>
        <taxon>Dikarya</taxon>
        <taxon>Ascomycota</taxon>
        <taxon>Pezizomycotina</taxon>
        <taxon>Sordariomycetes</taxon>
        <taxon>Sordariomycetidae</taxon>
        <taxon>Sordariales</taxon>
        <taxon>Podosporaceae</taxon>
        <taxon>Podospora</taxon>
    </lineage>
</organism>
<comment type="caution">
    <text evidence="2">The sequence shown here is derived from an EMBL/GenBank/DDBJ whole genome shotgun (WGS) entry which is preliminary data.</text>
</comment>
<proteinExistence type="predicted"/>
<evidence type="ECO:0000313" key="3">
    <source>
        <dbReference type="Proteomes" id="UP001323405"/>
    </source>
</evidence>
<evidence type="ECO:0000256" key="1">
    <source>
        <dbReference type="SAM" id="MobiDB-lite"/>
    </source>
</evidence>
<dbReference type="EMBL" id="JAFFHA010000009">
    <property type="protein sequence ID" value="KAK4651021.1"/>
    <property type="molecule type" value="Genomic_DNA"/>
</dbReference>
<keyword evidence="3" id="KW-1185">Reference proteome</keyword>
<reference evidence="2 3" key="1">
    <citation type="journal article" date="2023" name="bioRxiv">
        <title>High-quality genome assemblies of four members of thePodospora anserinaspecies complex.</title>
        <authorList>
            <person name="Ament-Velasquez S.L."/>
            <person name="Vogan A.A."/>
            <person name="Wallerman O."/>
            <person name="Hartmann F."/>
            <person name="Gautier V."/>
            <person name="Silar P."/>
            <person name="Giraud T."/>
            <person name="Johannesson H."/>
        </authorList>
    </citation>
    <scope>NUCLEOTIDE SEQUENCE [LARGE SCALE GENOMIC DNA]</scope>
    <source>
        <strain evidence="2 3">CBS 415.72m</strain>
    </source>
</reference>
<name>A0ABR0G5K8_9PEZI</name>
<gene>
    <name evidence="2" type="ORF">QC762_700555</name>
</gene>